<dbReference type="GO" id="GO:0005743">
    <property type="term" value="C:mitochondrial inner membrane"/>
    <property type="evidence" value="ECO:0007669"/>
    <property type="project" value="TreeGrafter"/>
</dbReference>
<evidence type="ECO:0000313" key="2">
    <source>
        <dbReference type="Proteomes" id="UP000186303"/>
    </source>
</evidence>
<dbReference type="EMBL" id="LT671821">
    <property type="protein sequence ID" value="SHO76149.1"/>
    <property type="molecule type" value="Genomic_DNA"/>
</dbReference>
<dbReference type="PANTHER" id="PTHR21192">
    <property type="entry name" value="NUCLEAR PROTEIN E3-3"/>
    <property type="match status" value="1"/>
</dbReference>
<name>A0A1M8A188_MALS4</name>
<dbReference type="STRING" id="1230383.A0A1M8A188"/>
<organism evidence="1 2">
    <name type="scientific">Malassezia sympodialis (strain ATCC 42132)</name>
    <name type="common">Atopic eczema-associated yeast</name>
    <dbReference type="NCBI Taxonomy" id="1230383"/>
    <lineage>
        <taxon>Eukaryota</taxon>
        <taxon>Fungi</taxon>
        <taxon>Dikarya</taxon>
        <taxon>Basidiomycota</taxon>
        <taxon>Ustilaginomycotina</taxon>
        <taxon>Malasseziomycetes</taxon>
        <taxon>Malasseziales</taxon>
        <taxon>Malasseziaceae</taxon>
        <taxon>Malassezia</taxon>
    </lineage>
</organism>
<dbReference type="InterPro" id="IPR007523">
    <property type="entry name" value="NDUFAF3/AAMDC"/>
</dbReference>
<dbReference type="AlphaFoldDB" id="A0A1M8A188"/>
<dbReference type="Pfam" id="PF04430">
    <property type="entry name" value="DUF498"/>
    <property type="match status" value="1"/>
</dbReference>
<proteinExistence type="predicted"/>
<dbReference type="SUPFAM" id="SSF64076">
    <property type="entry name" value="MTH938-like"/>
    <property type="match status" value="1"/>
</dbReference>
<dbReference type="OrthoDB" id="20681at2759"/>
<dbReference type="VEuPathDB" id="FungiDB:MSYG_0484"/>
<reference evidence="2" key="1">
    <citation type="journal article" date="2017" name="Nucleic Acids Res.">
        <title>Proteogenomics produces comprehensive and highly accurate protein-coding gene annotation in a complete genome assembly of Malassezia sympodialis.</title>
        <authorList>
            <person name="Zhu Y."/>
            <person name="Engstroem P.G."/>
            <person name="Tellgren-Roth C."/>
            <person name="Baudo C.D."/>
            <person name="Kennell J.C."/>
            <person name="Sun S."/>
            <person name="Billmyre R.B."/>
            <person name="Schroeder M.S."/>
            <person name="Andersson A."/>
            <person name="Holm T."/>
            <person name="Sigurgeirsson B."/>
            <person name="Wu G."/>
            <person name="Sankaranarayanan S.R."/>
            <person name="Siddharthan R."/>
            <person name="Sanyal K."/>
            <person name="Lundeberg J."/>
            <person name="Nystedt B."/>
            <person name="Boekhout T."/>
            <person name="Dawson T.L. Jr."/>
            <person name="Heitman J."/>
            <person name="Scheynius A."/>
            <person name="Lehtioe J."/>
        </authorList>
    </citation>
    <scope>NUCLEOTIDE SEQUENCE [LARGE SCALE GENOMIC DNA]</scope>
    <source>
        <strain evidence="2">ATCC 42132</strain>
    </source>
</reference>
<evidence type="ECO:0008006" key="3">
    <source>
        <dbReference type="Google" id="ProtNLM"/>
    </source>
</evidence>
<sequence>MSLWSKQARFLTGIRYNATGRYFRMPPKAFHTANRLHVRQRAPLPSDAEKYDPLVNLLEDENIPIRINKVSSMGVQLADGQEYPPTCVFLDGRAFVWTPPAIDKTKAMPNGHGWEAWTNDIWVLFELTTPRPEILILGTGDVVLPVPTRIKSYLNSLGIQLDVQNTRNACSTFNLLSEEGRKVALALLPQSN</sequence>
<gene>
    <name evidence="1" type="ORF">MSYG_0484</name>
</gene>
<dbReference type="Gene3D" id="3.40.1230.10">
    <property type="entry name" value="MTH938-like"/>
    <property type="match status" value="1"/>
</dbReference>
<accession>A0A1M8A188</accession>
<dbReference type="Proteomes" id="UP000186303">
    <property type="component" value="Chromosome 1"/>
</dbReference>
<evidence type="ECO:0000313" key="1">
    <source>
        <dbReference type="EMBL" id="SHO76149.1"/>
    </source>
</evidence>
<dbReference type="PANTHER" id="PTHR21192:SF2">
    <property type="entry name" value="NADH DEHYDROGENASE [UBIQUINONE] 1 ALPHA SUBCOMPLEX ASSEMBLY FACTOR 3"/>
    <property type="match status" value="1"/>
</dbReference>
<dbReference type="GO" id="GO:0032981">
    <property type="term" value="P:mitochondrial respiratory chain complex I assembly"/>
    <property type="evidence" value="ECO:0007669"/>
    <property type="project" value="TreeGrafter"/>
</dbReference>
<keyword evidence="2" id="KW-1185">Reference proteome</keyword>
<dbReference type="InterPro" id="IPR036748">
    <property type="entry name" value="MTH938-like_sf"/>
</dbReference>
<protein>
    <recommendedName>
        <fullName evidence="3">NADH dehydrogenase [ubiquinone] 1 alpha subcomplex assembly factor 3</fullName>
    </recommendedName>
</protein>
<dbReference type="OMA" id="MAYLEPV"/>